<dbReference type="Proteomes" id="UP000704762">
    <property type="component" value="Unassembled WGS sequence"/>
</dbReference>
<dbReference type="PROSITE" id="PS50850">
    <property type="entry name" value="MFS"/>
    <property type="match status" value="1"/>
</dbReference>
<feature type="transmembrane region" description="Helical" evidence="8">
    <location>
        <begin position="377"/>
        <end position="400"/>
    </location>
</feature>
<feature type="transmembrane region" description="Helical" evidence="8">
    <location>
        <begin position="35"/>
        <end position="59"/>
    </location>
</feature>
<feature type="transmembrane region" description="Helical" evidence="8">
    <location>
        <begin position="456"/>
        <end position="478"/>
    </location>
</feature>
<feature type="transmembrane region" description="Helical" evidence="8">
    <location>
        <begin position="294"/>
        <end position="311"/>
    </location>
</feature>
<evidence type="ECO:0000256" key="5">
    <source>
        <dbReference type="ARBA" id="ARBA00022989"/>
    </source>
</evidence>
<feature type="transmembrane region" description="Helical" evidence="8">
    <location>
        <begin position="159"/>
        <end position="181"/>
    </location>
</feature>
<accession>A0ABS2RJD2</accession>
<dbReference type="InterPro" id="IPR020846">
    <property type="entry name" value="MFS_dom"/>
</dbReference>
<feature type="transmembrane region" description="Helical" evidence="8">
    <location>
        <begin position="71"/>
        <end position="92"/>
    </location>
</feature>
<dbReference type="PANTHER" id="PTHR42718">
    <property type="entry name" value="MAJOR FACILITATOR SUPERFAMILY MULTIDRUG TRANSPORTER MFSC"/>
    <property type="match status" value="1"/>
</dbReference>
<evidence type="ECO:0000256" key="4">
    <source>
        <dbReference type="ARBA" id="ARBA00022692"/>
    </source>
</evidence>
<keyword evidence="11" id="KW-1185">Reference proteome</keyword>
<dbReference type="SUPFAM" id="SSF103473">
    <property type="entry name" value="MFS general substrate transporter"/>
    <property type="match status" value="1"/>
</dbReference>
<dbReference type="Gene3D" id="1.20.1250.20">
    <property type="entry name" value="MFS general substrate transporter like domains"/>
    <property type="match status" value="1"/>
</dbReference>
<comment type="caution">
    <text evidence="10">The sequence shown here is derived from an EMBL/GenBank/DDBJ whole genome shotgun (WGS) entry which is preliminary data.</text>
</comment>
<feature type="transmembrane region" description="Helical" evidence="8">
    <location>
        <begin position="412"/>
        <end position="436"/>
    </location>
</feature>
<keyword evidence="6 8" id="KW-0472">Membrane</keyword>
<evidence type="ECO:0000256" key="6">
    <source>
        <dbReference type="ARBA" id="ARBA00023136"/>
    </source>
</evidence>
<feature type="compositionally biased region" description="Low complexity" evidence="7">
    <location>
        <begin position="10"/>
        <end position="21"/>
    </location>
</feature>
<name>A0ABS2RJD2_9ACTN</name>
<keyword evidence="5 8" id="KW-1133">Transmembrane helix</keyword>
<feature type="transmembrane region" description="Helical" evidence="8">
    <location>
        <begin position="130"/>
        <end position="147"/>
    </location>
</feature>
<evidence type="ECO:0000256" key="8">
    <source>
        <dbReference type="SAM" id="Phobius"/>
    </source>
</evidence>
<dbReference type="InterPro" id="IPR036259">
    <property type="entry name" value="MFS_trans_sf"/>
</dbReference>
<feature type="transmembrane region" description="Helical" evidence="8">
    <location>
        <begin position="187"/>
        <end position="208"/>
    </location>
</feature>
<evidence type="ECO:0000313" key="11">
    <source>
        <dbReference type="Proteomes" id="UP000704762"/>
    </source>
</evidence>
<protein>
    <submittedName>
        <fullName evidence="10">EmrB/QacA subfamily drug resistance transporter</fullName>
    </submittedName>
</protein>
<keyword evidence="4 8" id="KW-0812">Transmembrane</keyword>
<dbReference type="Pfam" id="PF07690">
    <property type="entry name" value="MFS_1"/>
    <property type="match status" value="1"/>
</dbReference>
<feature type="transmembrane region" description="Helical" evidence="8">
    <location>
        <begin position="348"/>
        <end position="371"/>
    </location>
</feature>
<dbReference type="RefSeq" id="WP_338041160.1">
    <property type="nucleotide sequence ID" value="NZ_BAAAQP010000011.1"/>
</dbReference>
<evidence type="ECO:0000313" key="10">
    <source>
        <dbReference type="EMBL" id="MBM7798079.1"/>
    </source>
</evidence>
<evidence type="ECO:0000259" key="9">
    <source>
        <dbReference type="PROSITE" id="PS50850"/>
    </source>
</evidence>
<feature type="transmembrane region" description="Helical" evidence="8">
    <location>
        <begin position="317"/>
        <end position="336"/>
    </location>
</feature>
<sequence>MTSPRPTPDPAATAAPTGRATEQPVENRPRFSRGLALLVAITFFMEILDGTIIATAAPAMAVHLQVAPVDINIAMTAYLITIAVGIPVSGWLTDKLGGRRIFMVAVALFTVASVLCALSTSLPMLCVMRVLQGLGGAMMVPVGRLVVLRATAKRDLLDAIAYLTWPALIAPVVAPAVGGWLVTYASWHWIFLINIPLGLAALVAAWRLVPALRTEQVPALDWLGFVLCGTALAALLLGIEGLGGHGWLPAIGLIMLAVALGFGTVLRMRGAAYPLLDFAALRVRTFRVSNGSGMVYRLVINAAPFVLPLMFQVGFGWSAVDAGFMVLMLFAGNVLIKPATSPLIRRFGFRTVIVGSALGGAVMFALCALLQPGTPAVLIAAVLFLSGVFRSIGFSGYNSLQFADISDAQMAGANTLSSTVGQVAAALGVAFGALSLRLGDGLLSSVAPNLGPVASYQFAFAAMAVAMVYPVVGALVALHHTAGHEVAGGRK</sequence>
<evidence type="ECO:0000256" key="1">
    <source>
        <dbReference type="ARBA" id="ARBA00004651"/>
    </source>
</evidence>
<dbReference type="InterPro" id="IPR011701">
    <property type="entry name" value="MFS"/>
</dbReference>
<dbReference type="Gene3D" id="1.20.1720.10">
    <property type="entry name" value="Multidrug resistance protein D"/>
    <property type="match status" value="1"/>
</dbReference>
<feature type="transmembrane region" description="Helical" evidence="8">
    <location>
        <begin position="245"/>
        <end position="266"/>
    </location>
</feature>
<evidence type="ECO:0000256" key="2">
    <source>
        <dbReference type="ARBA" id="ARBA00022448"/>
    </source>
</evidence>
<evidence type="ECO:0000256" key="3">
    <source>
        <dbReference type="ARBA" id="ARBA00022475"/>
    </source>
</evidence>
<dbReference type="EMBL" id="JAFBCF010000001">
    <property type="protein sequence ID" value="MBM7798079.1"/>
    <property type="molecule type" value="Genomic_DNA"/>
</dbReference>
<comment type="subcellular location">
    <subcellularLocation>
        <location evidence="1">Cell membrane</location>
        <topology evidence="1">Multi-pass membrane protein</topology>
    </subcellularLocation>
</comment>
<proteinExistence type="predicted"/>
<organism evidence="10 11">
    <name type="scientific">Microlunatus panaciterrae</name>
    <dbReference type="NCBI Taxonomy" id="400768"/>
    <lineage>
        <taxon>Bacteria</taxon>
        <taxon>Bacillati</taxon>
        <taxon>Actinomycetota</taxon>
        <taxon>Actinomycetes</taxon>
        <taxon>Propionibacteriales</taxon>
        <taxon>Propionibacteriaceae</taxon>
        <taxon>Microlunatus</taxon>
    </lineage>
</organism>
<feature type="transmembrane region" description="Helical" evidence="8">
    <location>
        <begin position="220"/>
        <end position="239"/>
    </location>
</feature>
<dbReference type="PANTHER" id="PTHR42718:SF46">
    <property type="entry name" value="BLR6921 PROTEIN"/>
    <property type="match status" value="1"/>
</dbReference>
<keyword evidence="3" id="KW-1003">Cell membrane</keyword>
<keyword evidence="2" id="KW-0813">Transport</keyword>
<feature type="domain" description="Major facilitator superfamily (MFS) profile" evidence="9">
    <location>
        <begin position="35"/>
        <end position="482"/>
    </location>
</feature>
<feature type="transmembrane region" description="Helical" evidence="8">
    <location>
        <begin position="101"/>
        <end position="124"/>
    </location>
</feature>
<evidence type="ECO:0000256" key="7">
    <source>
        <dbReference type="SAM" id="MobiDB-lite"/>
    </source>
</evidence>
<reference evidence="10 11" key="1">
    <citation type="submission" date="2021-01" db="EMBL/GenBank/DDBJ databases">
        <title>Sequencing the genomes of 1000 actinobacteria strains.</title>
        <authorList>
            <person name="Klenk H.-P."/>
        </authorList>
    </citation>
    <scope>NUCLEOTIDE SEQUENCE [LARGE SCALE GENOMIC DNA]</scope>
    <source>
        <strain evidence="10 11">DSM 18662</strain>
    </source>
</reference>
<feature type="region of interest" description="Disordered" evidence="7">
    <location>
        <begin position="1"/>
        <end position="27"/>
    </location>
</feature>
<gene>
    <name evidence="10" type="ORF">JOE57_001000</name>
</gene>